<organism evidence="8 9">
    <name type="scientific">Rhinopithecimicrobium faecis</name>
    <dbReference type="NCBI Taxonomy" id="2820698"/>
    <lineage>
        <taxon>Bacteria</taxon>
        <taxon>Pseudomonadati</taxon>
        <taxon>Bacteroidota</taxon>
        <taxon>Sphingobacteriia</taxon>
        <taxon>Sphingobacteriales</taxon>
        <taxon>Sphingobacteriaceae</taxon>
        <taxon>Rhinopithecimicrobium</taxon>
    </lineage>
</organism>
<dbReference type="InterPro" id="IPR012944">
    <property type="entry name" value="SusD_RagB_dom"/>
</dbReference>
<dbReference type="GO" id="GO:0009279">
    <property type="term" value="C:cell outer membrane"/>
    <property type="evidence" value="ECO:0007669"/>
    <property type="project" value="UniProtKB-SubCell"/>
</dbReference>
<evidence type="ECO:0000313" key="8">
    <source>
        <dbReference type="EMBL" id="MBP3942362.1"/>
    </source>
</evidence>
<comment type="subcellular location">
    <subcellularLocation>
        <location evidence="1">Cell outer membrane</location>
    </subcellularLocation>
</comment>
<feature type="domain" description="SusD-like N-terminal" evidence="7">
    <location>
        <begin position="63"/>
        <end position="216"/>
    </location>
</feature>
<protein>
    <submittedName>
        <fullName evidence="8">RagB/SusD family nutrient uptake outer membrane protein</fullName>
    </submittedName>
</protein>
<keyword evidence="9" id="KW-1185">Reference proteome</keyword>
<evidence type="ECO:0000313" key="9">
    <source>
        <dbReference type="Proteomes" id="UP000679691"/>
    </source>
</evidence>
<dbReference type="Gene3D" id="1.25.40.390">
    <property type="match status" value="1"/>
</dbReference>
<sequence length="545" mass="61844">MKKLAIYIASLAVLTTSCDLKKTPFDSLTKEEINNIEGGIETLNLGNYHNLKGWVENWHRLTEYPGDNVSLSGTTTDNFFYSYNYQRLVNNSRANSLWNLSYKIIVGTNIVLEQIKPGESDKTDQIYAENLYIRSLMYFYLTNIFGKPYNQGASNLAVPIKLTSDIKENNPRSTVGEVYAQIEKDLLQAEALFKEDKKSIFATREAAQALLARLYLYKEDNAKAVIYADKVEKSGKFSLLPTADYKDFAVKTPENNPETIFSIKFVKDVDYKDNGWYTIGSMYANVQGSGWGEMYASRSYLEAVRKYPQDVRYSLIKPVVLDSKVWKAYYVNDNLKYENVTVTKVGDDYEYVDTDKSTKKLEKVSNGAGAYQYYITTAGKKRTVLIDNLLDDRNGYLKYYILKCSGQEGQAHLWSPTISRLSEIYLIRAEANAKLGKTQAALEDVNIIRKRAGIPTAGLYTAANLGSKSALDVVLEERQLELAWEGHRKFDIFRNGRTLDRTYPGTHYVNANSFLKVEANSKIIIDLIPEQQILLSNGVLVQNEL</sequence>
<evidence type="ECO:0000256" key="5">
    <source>
        <dbReference type="ARBA" id="ARBA00023237"/>
    </source>
</evidence>
<dbReference type="InterPro" id="IPR033985">
    <property type="entry name" value="SusD-like_N"/>
</dbReference>
<dbReference type="PROSITE" id="PS51257">
    <property type="entry name" value="PROKAR_LIPOPROTEIN"/>
    <property type="match status" value="1"/>
</dbReference>
<dbReference type="EMBL" id="JAGKSB010000002">
    <property type="protein sequence ID" value="MBP3942362.1"/>
    <property type="molecule type" value="Genomic_DNA"/>
</dbReference>
<comment type="caution">
    <text evidence="8">The sequence shown here is derived from an EMBL/GenBank/DDBJ whole genome shotgun (WGS) entry which is preliminary data.</text>
</comment>
<dbReference type="AlphaFoldDB" id="A0A8T4H5P4"/>
<dbReference type="RefSeq" id="WP_353545845.1">
    <property type="nucleotide sequence ID" value="NZ_JAGKSB010000002.1"/>
</dbReference>
<name>A0A8T4H5P4_9SPHI</name>
<dbReference type="Pfam" id="PF07980">
    <property type="entry name" value="SusD_RagB"/>
    <property type="match status" value="1"/>
</dbReference>
<feature type="domain" description="RagB/SusD" evidence="6">
    <location>
        <begin position="257"/>
        <end position="511"/>
    </location>
</feature>
<dbReference type="Pfam" id="PF14322">
    <property type="entry name" value="SusD-like_3"/>
    <property type="match status" value="1"/>
</dbReference>
<dbReference type="SUPFAM" id="SSF48452">
    <property type="entry name" value="TPR-like"/>
    <property type="match status" value="1"/>
</dbReference>
<keyword evidence="5" id="KW-0998">Cell outer membrane</keyword>
<comment type="similarity">
    <text evidence="2">Belongs to the SusD family.</text>
</comment>
<keyword evidence="4" id="KW-0472">Membrane</keyword>
<evidence type="ECO:0000256" key="2">
    <source>
        <dbReference type="ARBA" id="ARBA00006275"/>
    </source>
</evidence>
<evidence type="ECO:0000256" key="1">
    <source>
        <dbReference type="ARBA" id="ARBA00004442"/>
    </source>
</evidence>
<dbReference type="InterPro" id="IPR011990">
    <property type="entry name" value="TPR-like_helical_dom_sf"/>
</dbReference>
<evidence type="ECO:0000259" key="6">
    <source>
        <dbReference type="Pfam" id="PF07980"/>
    </source>
</evidence>
<proteinExistence type="inferred from homology"/>
<evidence type="ECO:0000256" key="4">
    <source>
        <dbReference type="ARBA" id="ARBA00023136"/>
    </source>
</evidence>
<keyword evidence="3" id="KW-0732">Signal</keyword>
<evidence type="ECO:0000259" key="7">
    <source>
        <dbReference type="Pfam" id="PF14322"/>
    </source>
</evidence>
<gene>
    <name evidence="8" type="ORF">J5U18_02070</name>
</gene>
<reference evidence="8" key="1">
    <citation type="submission" date="2021-03" db="EMBL/GenBank/DDBJ databases">
        <authorList>
            <person name="Lu T."/>
            <person name="Wang Q."/>
            <person name="Han X."/>
        </authorList>
    </citation>
    <scope>NUCLEOTIDE SEQUENCE</scope>
    <source>
        <strain evidence="8">WQ 2009</strain>
    </source>
</reference>
<accession>A0A8T4H5P4</accession>
<dbReference type="Proteomes" id="UP000679691">
    <property type="component" value="Unassembled WGS sequence"/>
</dbReference>
<evidence type="ECO:0000256" key="3">
    <source>
        <dbReference type="ARBA" id="ARBA00022729"/>
    </source>
</evidence>